<dbReference type="AlphaFoldDB" id="A0A7R9F9Z4"/>
<dbReference type="PANTHER" id="PTHR11161:SF4">
    <property type="entry name" value="DROP DEAD"/>
    <property type="match status" value="1"/>
</dbReference>
<name>A0A7R9F9Z4_9NEOP</name>
<dbReference type="EMBL" id="OD571952">
    <property type="protein sequence ID" value="CAD7449543.1"/>
    <property type="molecule type" value="Genomic_DNA"/>
</dbReference>
<dbReference type="InterPro" id="IPR052728">
    <property type="entry name" value="O2_lipid_transport_reg"/>
</dbReference>
<proteinExistence type="predicted"/>
<evidence type="ECO:0000313" key="2">
    <source>
        <dbReference type="EMBL" id="CAD7449543.1"/>
    </source>
</evidence>
<reference evidence="2" key="1">
    <citation type="submission" date="2020-11" db="EMBL/GenBank/DDBJ databases">
        <authorList>
            <person name="Tran Van P."/>
        </authorList>
    </citation>
    <scope>NUCLEOTIDE SEQUENCE</scope>
</reference>
<evidence type="ECO:0000256" key="1">
    <source>
        <dbReference type="SAM" id="Phobius"/>
    </source>
</evidence>
<keyword evidence="1" id="KW-0812">Transmembrane</keyword>
<organism evidence="2">
    <name type="scientific">Timema bartmani</name>
    <dbReference type="NCBI Taxonomy" id="61472"/>
    <lineage>
        <taxon>Eukaryota</taxon>
        <taxon>Metazoa</taxon>
        <taxon>Ecdysozoa</taxon>
        <taxon>Arthropoda</taxon>
        <taxon>Hexapoda</taxon>
        <taxon>Insecta</taxon>
        <taxon>Pterygota</taxon>
        <taxon>Neoptera</taxon>
        <taxon>Polyneoptera</taxon>
        <taxon>Phasmatodea</taxon>
        <taxon>Timematodea</taxon>
        <taxon>Timematoidea</taxon>
        <taxon>Timematidae</taxon>
        <taxon>Timema</taxon>
    </lineage>
</organism>
<feature type="transmembrane region" description="Helical" evidence="1">
    <location>
        <begin position="21"/>
        <end position="39"/>
    </location>
</feature>
<gene>
    <name evidence="2" type="ORF">TBIB3V08_LOCUS11817</name>
</gene>
<sequence length="119" mass="13785">MQELGWLNSALCWRGLTIFSKISYSVYLSQFLVFFYNVGTTKSSQEFNASTIYVSLFEFILVLLASTIMTLLFDLPMQEVKNIIMGTRASQNLRSIRDYDDNLSEHRIDHNFLIFMSSS</sequence>
<feature type="transmembrane region" description="Helical" evidence="1">
    <location>
        <begin position="51"/>
        <end position="73"/>
    </location>
</feature>
<dbReference type="PANTHER" id="PTHR11161">
    <property type="entry name" value="O-ACYLTRANSFERASE"/>
    <property type="match status" value="1"/>
</dbReference>
<keyword evidence="1" id="KW-0472">Membrane</keyword>
<accession>A0A7R9F9Z4</accession>
<keyword evidence="1" id="KW-1133">Transmembrane helix</keyword>
<protein>
    <submittedName>
        <fullName evidence="2">Uncharacterized protein</fullName>
    </submittedName>
</protein>